<evidence type="ECO:0000313" key="3">
    <source>
        <dbReference type="Proteomes" id="UP000253490"/>
    </source>
</evidence>
<dbReference type="Gene3D" id="1.10.3620.10">
    <property type="entry name" value="YdcF like domain"/>
    <property type="match status" value="1"/>
</dbReference>
<dbReference type="InterPro" id="IPR051599">
    <property type="entry name" value="Cell_Envelope_Assoc"/>
</dbReference>
<dbReference type="InterPro" id="IPR014729">
    <property type="entry name" value="Rossmann-like_a/b/a_fold"/>
</dbReference>
<name>A0A366I7Y1_9FIRM</name>
<dbReference type="Proteomes" id="UP000253490">
    <property type="component" value="Unassembled WGS sequence"/>
</dbReference>
<dbReference type="Gene3D" id="3.40.50.620">
    <property type="entry name" value="HUPs"/>
    <property type="match status" value="1"/>
</dbReference>
<dbReference type="OrthoDB" id="2216870at2"/>
<dbReference type="GO" id="GO:0005886">
    <property type="term" value="C:plasma membrane"/>
    <property type="evidence" value="ECO:0007669"/>
    <property type="project" value="TreeGrafter"/>
</dbReference>
<reference evidence="2 3" key="1">
    <citation type="submission" date="2018-06" db="EMBL/GenBank/DDBJ databases">
        <title>Genomic Encyclopedia of Type Strains, Phase IV (KMG-IV): sequencing the most valuable type-strain genomes for metagenomic binning, comparative biology and taxonomic classification.</title>
        <authorList>
            <person name="Goeker M."/>
        </authorList>
    </citation>
    <scope>NUCLEOTIDE SEQUENCE [LARGE SCALE GENOMIC DNA]</scope>
    <source>
        <strain evidence="2 3">DSM 22112</strain>
    </source>
</reference>
<dbReference type="RefSeq" id="WP_113920857.1">
    <property type="nucleotide sequence ID" value="NZ_QNRX01000010.1"/>
</dbReference>
<dbReference type="PANTHER" id="PTHR30336:SF20">
    <property type="entry name" value="DUF218 DOMAIN-CONTAINING PROTEIN"/>
    <property type="match status" value="1"/>
</dbReference>
<feature type="domain" description="DUF218" evidence="1">
    <location>
        <begin position="52"/>
        <end position="179"/>
    </location>
</feature>
<dbReference type="InterPro" id="IPR003848">
    <property type="entry name" value="DUF218"/>
</dbReference>
<comment type="caution">
    <text evidence="2">The sequence shown here is derived from an EMBL/GenBank/DDBJ whole genome shotgun (WGS) entry which is preliminary data.</text>
</comment>
<accession>A0A366I7Y1</accession>
<evidence type="ECO:0000259" key="1">
    <source>
        <dbReference type="Pfam" id="PF02698"/>
    </source>
</evidence>
<dbReference type="PANTHER" id="PTHR30336">
    <property type="entry name" value="INNER MEMBRANE PROTEIN, PROBABLE PERMEASE"/>
    <property type="match status" value="1"/>
</dbReference>
<keyword evidence="3" id="KW-1185">Reference proteome</keyword>
<dbReference type="CDD" id="cd06259">
    <property type="entry name" value="YdcF-like"/>
    <property type="match status" value="1"/>
</dbReference>
<dbReference type="AlphaFoldDB" id="A0A366I7Y1"/>
<sequence length="253" mass="29868">MQNTTLLMNEILHFLADKEKYNVYSQQFDLLIWAGNSICAHGKYVNELLENNIVQKVLITGGVGHATEHLINNIETSFPSFYIDNENARSEAEILRNFMVFNYRLPENLFIIETQSTNTGENALFSKEILKEMEIYPKSILLLQDPLLQKRTKATFRHVWMNNSIRFTNFVPVIPELISFQPKLLFTNKESNIWWRKEYFFSLLFNEISKLHDTKDGYGPKGKNFIEHVDIPSNILYNYRQIKEMYNDKRKIL</sequence>
<dbReference type="Pfam" id="PF02698">
    <property type="entry name" value="DUF218"/>
    <property type="match status" value="1"/>
</dbReference>
<proteinExistence type="predicted"/>
<protein>
    <submittedName>
        <fullName evidence="2">DUF218 domain-containing protein</fullName>
    </submittedName>
</protein>
<organism evidence="2 3">
    <name type="scientific">Alkalibaculum bacchi</name>
    <dbReference type="NCBI Taxonomy" id="645887"/>
    <lineage>
        <taxon>Bacteria</taxon>
        <taxon>Bacillati</taxon>
        <taxon>Bacillota</taxon>
        <taxon>Clostridia</taxon>
        <taxon>Eubacteriales</taxon>
        <taxon>Eubacteriaceae</taxon>
        <taxon>Alkalibaculum</taxon>
    </lineage>
</organism>
<dbReference type="EMBL" id="QNRX01000010">
    <property type="protein sequence ID" value="RBP63346.1"/>
    <property type="molecule type" value="Genomic_DNA"/>
</dbReference>
<evidence type="ECO:0000313" key="2">
    <source>
        <dbReference type="EMBL" id="RBP63346.1"/>
    </source>
</evidence>
<gene>
    <name evidence="2" type="ORF">DES36_11089</name>
</gene>